<dbReference type="EMBL" id="CAJVPL010000332">
    <property type="protein sequence ID" value="CAG8484267.1"/>
    <property type="molecule type" value="Genomic_DNA"/>
</dbReference>
<evidence type="ECO:0000313" key="4">
    <source>
        <dbReference type="Proteomes" id="UP000789831"/>
    </source>
</evidence>
<sequence>MPEDGDHFGNNVCEKCEKPNMEFTDDQNNSIDNSTDEALEIEIETPTKPQVSNESGSKAKENVSSVTQKVADVNLGFDVTRRRKAQGILNNWKILFTDDWSASVKKVYKPHQIHNRIRIVRVKQQLDAIKNSADQVDTFQKQFVDDSRKRTPDNDDLTDEETLMKKVRFGAEAKDDSGNDELQTSPLVNNETLTSPQSSSPELNDQNENSSNKFIKTFTDGTPLTVAEFDMNKFRKELNGNLYKLLNDNLNENIRGEFQNVKRDIKKIRRQMEKIDNTVKS</sequence>
<feature type="compositionally biased region" description="Polar residues" evidence="2">
    <location>
        <begin position="180"/>
        <end position="217"/>
    </location>
</feature>
<feature type="compositionally biased region" description="Polar residues" evidence="2">
    <location>
        <begin position="47"/>
        <end position="63"/>
    </location>
</feature>
<keyword evidence="4" id="KW-1185">Reference proteome</keyword>
<evidence type="ECO:0000256" key="1">
    <source>
        <dbReference type="SAM" id="Coils"/>
    </source>
</evidence>
<accession>A0A9N8WH08</accession>
<comment type="caution">
    <text evidence="3">The sequence shown here is derived from an EMBL/GenBank/DDBJ whole genome shotgun (WGS) entry which is preliminary data.</text>
</comment>
<feature type="region of interest" description="Disordered" evidence="2">
    <location>
        <begin position="170"/>
        <end position="217"/>
    </location>
</feature>
<dbReference type="OrthoDB" id="2434317at2759"/>
<dbReference type="AlphaFoldDB" id="A0A9N8WH08"/>
<name>A0A9N8WH08_9GLOM</name>
<evidence type="ECO:0000313" key="3">
    <source>
        <dbReference type="EMBL" id="CAG8484267.1"/>
    </source>
</evidence>
<evidence type="ECO:0000256" key="2">
    <source>
        <dbReference type="SAM" id="MobiDB-lite"/>
    </source>
</evidence>
<dbReference type="Proteomes" id="UP000789831">
    <property type="component" value="Unassembled WGS sequence"/>
</dbReference>
<feature type="region of interest" description="Disordered" evidence="2">
    <location>
        <begin position="44"/>
        <end position="63"/>
    </location>
</feature>
<protein>
    <submittedName>
        <fullName evidence="3">10858_t:CDS:1</fullName>
    </submittedName>
</protein>
<proteinExistence type="predicted"/>
<organism evidence="3 4">
    <name type="scientific">Ambispora gerdemannii</name>
    <dbReference type="NCBI Taxonomy" id="144530"/>
    <lineage>
        <taxon>Eukaryota</taxon>
        <taxon>Fungi</taxon>
        <taxon>Fungi incertae sedis</taxon>
        <taxon>Mucoromycota</taxon>
        <taxon>Glomeromycotina</taxon>
        <taxon>Glomeromycetes</taxon>
        <taxon>Archaeosporales</taxon>
        <taxon>Ambisporaceae</taxon>
        <taxon>Ambispora</taxon>
    </lineage>
</organism>
<reference evidence="3" key="1">
    <citation type="submission" date="2021-06" db="EMBL/GenBank/DDBJ databases">
        <authorList>
            <person name="Kallberg Y."/>
            <person name="Tangrot J."/>
            <person name="Rosling A."/>
        </authorList>
    </citation>
    <scope>NUCLEOTIDE SEQUENCE</scope>
    <source>
        <strain evidence="3">MT106</strain>
    </source>
</reference>
<gene>
    <name evidence="3" type="ORF">AGERDE_LOCUS3398</name>
</gene>
<feature type="coiled-coil region" evidence="1">
    <location>
        <begin position="251"/>
        <end position="278"/>
    </location>
</feature>
<keyword evidence="1" id="KW-0175">Coiled coil</keyword>